<reference evidence="1 2" key="1">
    <citation type="submission" date="2020-02" db="EMBL/GenBank/DDBJ databases">
        <authorList>
            <person name="Li X.-J."/>
            <person name="Han X.-M."/>
        </authorList>
    </citation>
    <scope>NUCLEOTIDE SEQUENCE [LARGE SCALE GENOMIC DNA]</scope>
    <source>
        <strain evidence="1 2">CCTCC AB 2017055</strain>
    </source>
</reference>
<keyword evidence="2" id="KW-1185">Reference proteome</keyword>
<comment type="caution">
    <text evidence="1">The sequence shown here is derived from an EMBL/GenBank/DDBJ whole genome shotgun (WGS) entry which is preliminary data.</text>
</comment>
<proteinExistence type="predicted"/>
<sequence length="168" mass="18397">MPARRRVWLAVALVLVAVVQIRVFLLPPTDESGQADAIVVFGGPGDRLGYAAELMADGLAPTLVISTEDVNRCPPGAAGAEVLCLTPDPLTTRGEARAFAELARERGWEELLVVSTATQSVRARMRLDRCYAGHATYVAMRENFLKQMYRVVYENGAMVKALFVERDC</sequence>
<dbReference type="RefSeq" id="WP_163733831.1">
    <property type="nucleotide sequence ID" value="NZ_JAAGOA010000003.1"/>
</dbReference>
<organism evidence="1 2">
    <name type="scientific">Phytoactinopolyspora halotolerans</name>
    <dbReference type="NCBI Taxonomy" id="1981512"/>
    <lineage>
        <taxon>Bacteria</taxon>
        <taxon>Bacillati</taxon>
        <taxon>Actinomycetota</taxon>
        <taxon>Actinomycetes</taxon>
        <taxon>Jiangellales</taxon>
        <taxon>Jiangellaceae</taxon>
        <taxon>Phytoactinopolyspora</taxon>
    </lineage>
</organism>
<dbReference type="InterPro" id="IPR003848">
    <property type="entry name" value="DUF218"/>
</dbReference>
<evidence type="ECO:0000313" key="1">
    <source>
        <dbReference type="EMBL" id="NED99608.1"/>
    </source>
</evidence>
<dbReference type="Proteomes" id="UP000475214">
    <property type="component" value="Unassembled WGS sequence"/>
</dbReference>
<name>A0A6L9S3J4_9ACTN</name>
<accession>A0A6L9S3J4</accession>
<dbReference type="AlphaFoldDB" id="A0A6L9S3J4"/>
<protein>
    <submittedName>
        <fullName evidence="1">YdcF family protein</fullName>
    </submittedName>
</protein>
<evidence type="ECO:0000313" key="2">
    <source>
        <dbReference type="Proteomes" id="UP000475214"/>
    </source>
</evidence>
<gene>
    <name evidence="1" type="ORF">G1H10_05455</name>
</gene>
<dbReference type="EMBL" id="JAAGOA010000003">
    <property type="protein sequence ID" value="NED99608.1"/>
    <property type="molecule type" value="Genomic_DNA"/>
</dbReference>
<dbReference type="CDD" id="cd06259">
    <property type="entry name" value="YdcF-like"/>
    <property type="match status" value="1"/>
</dbReference>